<dbReference type="OrthoDB" id="1875751at2759"/>
<dbReference type="EMBL" id="CM035430">
    <property type="protein sequence ID" value="KAH7298198.1"/>
    <property type="molecule type" value="Genomic_DNA"/>
</dbReference>
<dbReference type="Pfam" id="PF00076">
    <property type="entry name" value="RRM_1"/>
    <property type="match status" value="2"/>
</dbReference>
<feature type="region of interest" description="Disordered" evidence="3">
    <location>
        <begin position="271"/>
        <end position="304"/>
    </location>
</feature>
<dbReference type="GO" id="GO:0005634">
    <property type="term" value="C:nucleus"/>
    <property type="evidence" value="ECO:0007669"/>
    <property type="project" value="TreeGrafter"/>
</dbReference>
<keyword evidence="1 2" id="KW-0694">RNA-binding</keyword>
<evidence type="ECO:0000256" key="1">
    <source>
        <dbReference type="ARBA" id="ARBA00022884"/>
    </source>
</evidence>
<dbReference type="SUPFAM" id="SSF54928">
    <property type="entry name" value="RNA-binding domain, RBD"/>
    <property type="match status" value="2"/>
</dbReference>
<evidence type="ECO:0000259" key="4">
    <source>
        <dbReference type="PROSITE" id="PS50102"/>
    </source>
</evidence>
<dbReference type="PANTHER" id="PTHR48024:SF45">
    <property type="entry name" value="RNA BINDING DOMAIN PROTEIN"/>
    <property type="match status" value="1"/>
</dbReference>
<dbReference type="OMA" id="NNIARMY"/>
<gene>
    <name evidence="5" type="ORF">KP509_25G031800</name>
</gene>
<dbReference type="CDD" id="cd21608">
    <property type="entry name" value="RRM2_NsCP33_like"/>
    <property type="match status" value="1"/>
</dbReference>
<keyword evidence="6" id="KW-1185">Reference proteome</keyword>
<organism evidence="5 6">
    <name type="scientific">Ceratopteris richardii</name>
    <name type="common">Triangle waterfern</name>
    <dbReference type="NCBI Taxonomy" id="49495"/>
    <lineage>
        <taxon>Eukaryota</taxon>
        <taxon>Viridiplantae</taxon>
        <taxon>Streptophyta</taxon>
        <taxon>Embryophyta</taxon>
        <taxon>Tracheophyta</taxon>
        <taxon>Polypodiopsida</taxon>
        <taxon>Polypodiidae</taxon>
        <taxon>Polypodiales</taxon>
        <taxon>Pteridineae</taxon>
        <taxon>Pteridaceae</taxon>
        <taxon>Parkerioideae</taxon>
        <taxon>Ceratopteris</taxon>
    </lineage>
</organism>
<dbReference type="InterPro" id="IPR050886">
    <property type="entry name" value="RNA-binding_reg"/>
</dbReference>
<dbReference type="InterPro" id="IPR035979">
    <property type="entry name" value="RBD_domain_sf"/>
</dbReference>
<feature type="domain" description="RRM" evidence="4">
    <location>
        <begin position="74"/>
        <end position="151"/>
    </location>
</feature>
<dbReference type="InterPro" id="IPR000504">
    <property type="entry name" value="RRM_dom"/>
</dbReference>
<dbReference type="InterPro" id="IPR048289">
    <property type="entry name" value="RRM2_NsCP33-like"/>
</dbReference>
<evidence type="ECO:0000313" key="6">
    <source>
        <dbReference type="Proteomes" id="UP000825935"/>
    </source>
</evidence>
<feature type="domain" description="RRM" evidence="4">
    <location>
        <begin position="165"/>
        <end position="242"/>
    </location>
</feature>
<accession>A0A8T2RRL9</accession>
<dbReference type="PANTHER" id="PTHR48024">
    <property type="entry name" value="GEO13361P1-RELATED"/>
    <property type="match status" value="1"/>
</dbReference>
<dbReference type="AlphaFoldDB" id="A0A8T2RRL9"/>
<dbReference type="SMART" id="SM00360">
    <property type="entry name" value="RRM"/>
    <property type="match status" value="2"/>
</dbReference>
<dbReference type="EMBL" id="CM035430">
    <property type="protein sequence ID" value="KAH7298195.1"/>
    <property type="molecule type" value="Genomic_DNA"/>
</dbReference>
<reference evidence="5" key="1">
    <citation type="submission" date="2021-08" db="EMBL/GenBank/DDBJ databases">
        <title>WGS assembly of Ceratopteris richardii.</title>
        <authorList>
            <person name="Marchant D.B."/>
            <person name="Chen G."/>
            <person name="Jenkins J."/>
            <person name="Shu S."/>
            <person name="Leebens-Mack J."/>
            <person name="Grimwood J."/>
            <person name="Schmutz J."/>
            <person name="Soltis P."/>
            <person name="Soltis D."/>
            <person name="Chen Z.-H."/>
        </authorList>
    </citation>
    <scope>NUCLEOTIDE SEQUENCE</scope>
    <source>
        <strain evidence="5">Whitten #5841</strain>
        <tissue evidence="5">Leaf</tissue>
    </source>
</reference>
<dbReference type="EMBL" id="CM035430">
    <property type="protein sequence ID" value="KAH7298196.1"/>
    <property type="molecule type" value="Genomic_DNA"/>
</dbReference>
<feature type="compositionally biased region" description="Polar residues" evidence="3">
    <location>
        <begin position="271"/>
        <end position="282"/>
    </location>
</feature>
<evidence type="ECO:0000256" key="3">
    <source>
        <dbReference type="SAM" id="MobiDB-lite"/>
    </source>
</evidence>
<comment type="caution">
    <text evidence="5">The sequence shown here is derived from an EMBL/GenBank/DDBJ whole genome shotgun (WGS) entry which is preliminary data.</text>
</comment>
<dbReference type="Gene3D" id="3.30.70.330">
    <property type="match status" value="2"/>
</dbReference>
<feature type="compositionally biased region" description="Basic and acidic residues" evidence="3">
    <location>
        <begin position="11"/>
        <end position="20"/>
    </location>
</feature>
<name>A0A8T2RRL9_CERRI</name>
<dbReference type="PROSITE" id="PS50102">
    <property type="entry name" value="RRM"/>
    <property type="match status" value="2"/>
</dbReference>
<evidence type="ECO:0000313" key="5">
    <source>
        <dbReference type="EMBL" id="KAH7298195.1"/>
    </source>
</evidence>
<feature type="compositionally biased region" description="Low complexity" evidence="3">
    <location>
        <begin position="283"/>
        <end position="304"/>
    </location>
</feature>
<evidence type="ECO:0000256" key="2">
    <source>
        <dbReference type="PROSITE-ProRule" id="PRU00176"/>
    </source>
</evidence>
<sequence length="357" mass="38508">MNLQTMESSAEDTKKRKLDETNGAVPGLSKEEIKMLLEPLSKEQLVNLLINAGFQYPAIADDIRDVASKDPAHRKLFVRGLSWDTSSETLREVFQHFGEIEEGAVIIDKTTGKSRGFGFITYKHMDSAQRALKEPSKMVDGRITVCNLAVTGTYAPVGAGDQAQRKLFIGGLSYETTTETLINIFSQYGEIEEGSVAYDKATNKSRGFAFMTYKTVEAARRALADPNKNIEGRNVVIKLAMDGLKDKPSVQMVNQQSTILSPMQPGYAVNSSISPYSRPQLQSSSGPMGSYGSSLANSYSSQSTYPNVGGPPYGASTAGGQYGTAPYSQYGGGYVSSQSAQGPNLGNVLQSYYSAAP</sequence>
<feature type="region of interest" description="Disordered" evidence="3">
    <location>
        <begin position="1"/>
        <end position="23"/>
    </location>
</feature>
<dbReference type="GO" id="GO:0003723">
    <property type="term" value="F:RNA binding"/>
    <property type="evidence" value="ECO:0007669"/>
    <property type="project" value="UniProtKB-UniRule"/>
</dbReference>
<dbReference type="InterPro" id="IPR012677">
    <property type="entry name" value="Nucleotide-bd_a/b_plait_sf"/>
</dbReference>
<proteinExistence type="predicted"/>
<protein>
    <recommendedName>
        <fullName evidence="4">RRM domain-containing protein</fullName>
    </recommendedName>
</protein>
<dbReference type="Proteomes" id="UP000825935">
    <property type="component" value="Chromosome 25"/>
</dbReference>